<dbReference type="Pfam" id="PF00724">
    <property type="entry name" value="Oxidored_FMN"/>
    <property type="match status" value="1"/>
</dbReference>
<dbReference type="Pfam" id="PF01494">
    <property type="entry name" value="FAD_binding_3"/>
    <property type="match status" value="1"/>
</dbReference>
<dbReference type="InterPro" id="IPR044152">
    <property type="entry name" value="YqjM-like"/>
</dbReference>
<protein>
    <submittedName>
        <fullName evidence="3">FAD-dependent monooxygenase</fullName>
    </submittedName>
</protein>
<dbReference type="GO" id="GO:0010181">
    <property type="term" value="F:FMN binding"/>
    <property type="evidence" value="ECO:0007669"/>
    <property type="project" value="InterPro"/>
</dbReference>
<dbReference type="EMBL" id="JAGSOH010000214">
    <property type="protein sequence ID" value="MBR7831329.1"/>
    <property type="molecule type" value="Genomic_DNA"/>
</dbReference>
<feature type="non-terminal residue" evidence="3">
    <location>
        <position position="525"/>
    </location>
</feature>
<feature type="domain" description="NADH:flavin oxidoreductase/NADH oxidase N-terminal" evidence="1">
    <location>
        <begin position="396"/>
        <end position="500"/>
    </location>
</feature>
<dbReference type="InterPro" id="IPR002938">
    <property type="entry name" value="FAD-bd"/>
</dbReference>
<dbReference type="PANTHER" id="PTHR43303">
    <property type="entry name" value="NADPH DEHYDROGENASE C23G7.10C-RELATED"/>
    <property type="match status" value="1"/>
</dbReference>
<comment type="caution">
    <text evidence="3">The sequence shown here is derived from an EMBL/GenBank/DDBJ whole genome shotgun (WGS) entry which is preliminary data.</text>
</comment>
<dbReference type="GO" id="GO:0071949">
    <property type="term" value="F:FAD binding"/>
    <property type="evidence" value="ECO:0007669"/>
    <property type="project" value="InterPro"/>
</dbReference>
<dbReference type="GO" id="GO:0050661">
    <property type="term" value="F:NADP binding"/>
    <property type="evidence" value="ECO:0007669"/>
    <property type="project" value="InterPro"/>
</dbReference>
<feature type="domain" description="FAD-binding" evidence="2">
    <location>
        <begin position="2"/>
        <end position="328"/>
    </location>
</feature>
<dbReference type="InterPro" id="IPR001155">
    <property type="entry name" value="OxRdtase_FMN_N"/>
</dbReference>
<dbReference type="RefSeq" id="WP_212522440.1">
    <property type="nucleotide sequence ID" value="NZ_JAGSOH010000214.1"/>
</dbReference>
<gene>
    <name evidence="3" type="ORF">KDK95_33805</name>
</gene>
<dbReference type="InterPro" id="IPR013785">
    <property type="entry name" value="Aldolase_TIM"/>
</dbReference>
<reference evidence="3" key="1">
    <citation type="submission" date="2021-04" db="EMBL/GenBank/DDBJ databases">
        <title>Genome based classification of Actinospica acidithermotolerans sp. nov., an actinobacterium isolated from an Indonesian hot spring.</title>
        <authorList>
            <person name="Kusuma A.B."/>
            <person name="Putra K.E."/>
            <person name="Nafisah S."/>
            <person name="Loh J."/>
            <person name="Nouioui I."/>
            <person name="Goodfellow M."/>
        </authorList>
    </citation>
    <scope>NUCLEOTIDE SEQUENCE</scope>
    <source>
        <strain evidence="3">MGRD01-02</strain>
    </source>
</reference>
<dbReference type="SUPFAM" id="SSF51395">
    <property type="entry name" value="FMN-linked oxidoreductases"/>
    <property type="match status" value="1"/>
</dbReference>
<dbReference type="AlphaFoldDB" id="A0A941IL44"/>
<dbReference type="InterPro" id="IPR036188">
    <property type="entry name" value="FAD/NAD-bd_sf"/>
</dbReference>
<dbReference type="Gene3D" id="3.30.9.20">
    <property type="match status" value="1"/>
</dbReference>
<evidence type="ECO:0000259" key="1">
    <source>
        <dbReference type="Pfam" id="PF00724"/>
    </source>
</evidence>
<keyword evidence="4" id="KW-1185">Reference proteome</keyword>
<dbReference type="PRINTS" id="PR00420">
    <property type="entry name" value="RNGMNOXGNASE"/>
</dbReference>
<evidence type="ECO:0000313" key="3">
    <source>
        <dbReference type="EMBL" id="MBR7831329.1"/>
    </source>
</evidence>
<keyword evidence="3" id="KW-0560">Oxidoreductase</keyword>
<evidence type="ECO:0000259" key="2">
    <source>
        <dbReference type="Pfam" id="PF01494"/>
    </source>
</evidence>
<name>A0A941IL44_9ACTN</name>
<dbReference type="Proteomes" id="UP000676325">
    <property type="component" value="Unassembled WGS sequence"/>
</dbReference>
<keyword evidence="3" id="KW-0503">Monooxygenase</keyword>
<dbReference type="GO" id="GO:0003959">
    <property type="term" value="F:NADPH dehydrogenase activity"/>
    <property type="evidence" value="ECO:0007669"/>
    <property type="project" value="InterPro"/>
</dbReference>
<dbReference type="SUPFAM" id="SSF51905">
    <property type="entry name" value="FAD/NAD(P)-binding domain"/>
    <property type="match status" value="1"/>
</dbReference>
<dbReference type="Gene3D" id="3.50.50.60">
    <property type="entry name" value="FAD/NAD(P)-binding domain"/>
    <property type="match status" value="1"/>
</dbReference>
<sequence>MKIAIIGGGPGGLYLAALLKQLDRAHEITVWERNAPDDTFGFGVVFSDETLGGIENADTGFAETLARHFARWTDIDIHYRGERHTVGGQGFAALGRKDLLHLLQDRCRELGVRLLFSTLAPGVEELRASHDLVVAADGVNSATRAAHADVFRPSLDPRSNKYMWLGTDRVFEAFQFFIKQTPWGTMQVHGYPYSAHGSTFIVEMHEDVWRAAGFDETADLPLAPGVSDEKAVARLRELFAEELDGHELYANNSKWLSFTTVRNEHWHDGNLVLLGDAAHTAHFSIGSGTKLAMEDALALAACLHENDGIEAALDAYESERRQVVESTQRAAQASLEWFENIGMYVGQPATQFCFNLLTRSRRITYANLRTRDPEFADRVDAEFAASQGLETVVPAMFQPFRIGALELKNRVIVSPMDMYSALDGVPGDFHLVHLGSKAMGGAGLVMTEMVCVSAEGRITPGCGGLWTDGQRDAWARIVEFVHAQSTARIGLQLGHSGRKGSTRLMWEGMDDPLTDPAENWPLVAP</sequence>
<dbReference type="GO" id="GO:0004497">
    <property type="term" value="F:monooxygenase activity"/>
    <property type="evidence" value="ECO:0007669"/>
    <property type="project" value="UniProtKB-KW"/>
</dbReference>
<dbReference type="PANTHER" id="PTHR43303:SF3">
    <property type="entry name" value="BLR3436 PROTEIN"/>
    <property type="match status" value="1"/>
</dbReference>
<dbReference type="Gene3D" id="3.20.20.70">
    <property type="entry name" value="Aldolase class I"/>
    <property type="match status" value="1"/>
</dbReference>
<proteinExistence type="predicted"/>
<accession>A0A941IL44</accession>
<evidence type="ECO:0000313" key="4">
    <source>
        <dbReference type="Proteomes" id="UP000676325"/>
    </source>
</evidence>
<organism evidence="3 4">
    <name type="scientific">Actinospica acidithermotolerans</name>
    <dbReference type="NCBI Taxonomy" id="2828514"/>
    <lineage>
        <taxon>Bacteria</taxon>
        <taxon>Bacillati</taxon>
        <taxon>Actinomycetota</taxon>
        <taxon>Actinomycetes</taxon>
        <taxon>Catenulisporales</taxon>
        <taxon>Actinospicaceae</taxon>
        <taxon>Actinospica</taxon>
    </lineage>
</organism>